<evidence type="ECO:0000256" key="1">
    <source>
        <dbReference type="ARBA" id="ARBA00022723"/>
    </source>
</evidence>
<dbReference type="AlphaFoldDB" id="A0A8C5F5G7"/>
<dbReference type="InterPro" id="IPR001841">
    <property type="entry name" value="Znf_RING"/>
</dbReference>
<reference evidence="7" key="1">
    <citation type="submission" date="2025-08" db="UniProtKB">
        <authorList>
            <consortium name="Ensembl"/>
        </authorList>
    </citation>
    <scope>IDENTIFICATION</scope>
</reference>
<dbReference type="Gene3D" id="2.60.120.920">
    <property type="match status" value="1"/>
</dbReference>
<dbReference type="SMART" id="SM00588">
    <property type="entry name" value="NEUZ"/>
    <property type="match status" value="1"/>
</dbReference>
<dbReference type="Proteomes" id="UP000694546">
    <property type="component" value="Chromosome 6"/>
</dbReference>
<keyword evidence="3" id="KW-0862">Zinc</keyword>
<keyword evidence="8" id="KW-1185">Reference proteome</keyword>
<dbReference type="PANTHER" id="PTHR12429">
    <property type="entry name" value="NEURALIZED"/>
    <property type="match status" value="1"/>
</dbReference>
<evidence type="ECO:0000256" key="3">
    <source>
        <dbReference type="ARBA" id="ARBA00022833"/>
    </source>
</evidence>
<feature type="domain" description="NHR" evidence="6">
    <location>
        <begin position="23"/>
        <end position="179"/>
    </location>
</feature>
<gene>
    <name evidence="7" type="primary">LOC115546092</name>
</gene>
<dbReference type="GO" id="GO:0005769">
    <property type="term" value="C:early endosome"/>
    <property type="evidence" value="ECO:0007669"/>
    <property type="project" value="TreeGrafter"/>
</dbReference>
<dbReference type="PANTHER" id="PTHR12429:SF36">
    <property type="entry name" value="E3 UBIQUITIN-PROTEIN LIGASE NEURL3"/>
    <property type="match status" value="1"/>
</dbReference>
<name>A0A8C5F5G7_GADMO</name>
<dbReference type="GeneTree" id="ENSGT00940000157079"/>
<reference evidence="7" key="2">
    <citation type="submission" date="2025-09" db="UniProtKB">
        <authorList>
            <consortium name="Ensembl"/>
        </authorList>
    </citation>
    <scope>IDENTIFICATION</scope>
</reference>
<dbReference type="RefSeq" id="XP_030215607.1">
    <property type="nucleotide sequence ID" value="XM_030359747.1"/>
</dbReference>
<dbReference type="GO" id="GO:0061630">
    <property type="term" value="F:ubiquitin protein ligase activity"/>
    <property type="evidence" value="ECO:0007669"/>
    <property type="project" value="TreeGrafter"/>
</dbReference>
<evidence type="ECO:0000259" key="6">
    <source>
        <dbReference type="PROSITE" id="PS51065"/>
    </source>
</evidence>
<dbReference type="InterPro" id="IPR006573">
    <property type="entry name" value="NHR_dom"/>
</dbReference>
<dbReference type="GO" id="GO:0008270">
    <property type="term" value="F:zinc ion binding"/>
    <property type="evidence" value="ECO:0007669"/>
    <property type="project" value="UniProtKB-KW"/>
</dbReference>
<proteinExistence type="predicted"/>
<dbReference type="PROSITE" id="PS50089">
    <property type="entry name" value="ZF_RING_2"/>
    <property type="match status" value="1"/>
</dbReference>
<evidence type="ECO:0000259" key="5">
    <source>
        <dbReference type="PROSITE" id="PS50089"/>
    </source>
</evidence>
<feature type="domain" description="RING-type" evidence="5">
    <location>
        <begin position="233"/>
        <end position="271"/>
    </location>
</feature>
<dbReference type="InterPro" id="IPR043136">
    <property type="entry name" value="B30.2/SPRY_sf"/>
</dbReference>
<evidence type="ECO:0000313" key="8">
    <source>
        <dbReference type="Proteomes" id="UP000694546"/>
    </source>
</evidence>
<evidence type="ECO:0000256" key="2">
    <source>
        <dbReference type="ARBA" id="ARBA00022771"/>
    </source>
</evidence>
<dbReference type="OrthoDB" id="6078042at2759"/>
<dbReference type="GO" id="GO:0070086">
    <property type="term" value="P:ubiquitin-dependent endocytosis"/>
    <property type="evidence" value="ECO:0007669"/>
    <property type="project" value="TreeGrafter"/>
</dbReference>
<accession>A0A8C5F5G7</accession>
<organism evidence="7 8">
    <name type="scientific">Gadus morhua</name>
    <name type="common">Atlantic cod</name>
    <dbReference type="NCBI Taxonomy" id="8049"/>
    <lineage>
        <taxon>Eukaryota</taxon>
        <taxon>Metazoa</taxon>
        <taxon>Chordata</taxon>
        <taxon>Craniata</taxon>
        <taxon>Vertebrata</taxon>
        <taxon>Euteleostomi</taxon>
        <taxon>Actinopterygii</taxon>
        <taxon>Neopterygii</taxon>
        <taxon>Teleostei</taxon>
        <taxon>Neoteleostei</taxon>
        <taxon>Acanthomorphata</taxon>
        <taxon>Zeiogadaria</taxon>
        <taxon>Gadariae</taxon>
        <taxon>Gadiformes</taxon>
        <taxon>Gadoidei</taxon>
        <taxon>Gadidae</taxon>
        <taxon>Gadus</taxon>
    </lineage>
</organism>
<dbReference type="Pfam" id="PF07177">
    <property type="entry name" value="Neuralized"/>
    <property type="match status" value="1"/>
</dbReference>
<dbReference type="PROSITE" id="PS51065">
    <property type="entry name" value="NHR"/>
    <property type="match status" value="1"/>
</dbReference>
<evidence type="ECO:0000313" key="7">
    <source>
        <dbReference type="Ensembl" id="ENSGMOP00000006579.2"/>
    </source>
</evidence>
<dbReference type="OMA" id="HTHFCSS"/>
<keyword evidence="2 4" id="KW-0863">Zinc-finger</keyword>
<keyword evidence="1" id="KW-0479">Metal-binding</keyword>
<dbReference type="InterPro" id="IPR037962">
    <property type="entry name" value="Neuralized"/>
</dbReference>
<dbReference type="GeneID" id="115546092"/>
<evidence type="ECO:0000256" key="4">
    <source>
        <dbReference type="PROSITE-ProRule" id="PRU00175"/>
    </source>
</evidence>
<protein>
    <submittedName>
        <fullName evidence="7">E3 ubiquitin-protein ligase NEURL3-like</fullName>
    </submittedName>
</protein>
<dbReference type="Ensembl" id="ENSGMOT00000006772.2">
    <property type="protein sequence ID" value="ENSGMOP00000006579.2"/>
    <property type="gene ID" value="ENSGMOG00000006210.2"/>
</dbReference>
<sequence>MPLHLNSDSPERSHRCSCFCLGPLAFHGSAVGAHLSLGLGRRLARRMECTFNHGLAFSSRPVRVGEKVSLQVRKQTDNWRGALRLGFTSVPPDSRALPPAPMAIPDLTDIAGHWANVVPEAFCQPGSVVKLWVSHGGTVYCKTKIYKRHVLAKGVDLGRPLWALVDVYGQTCAVLLLGSEKKQAQRTRRSCPLPSSLQQQGYEKDGDMEDLCTKDKTCVCYLRKNDYERAVVCVACMQCPASTTLLCGHRCLCLQCSDRVICEIGTCPLCRLPI</sequence>